<dbReference type="PROSITE" id="PS51898">
    <property type="entry name" value="TYR_RECOMBINASE"/>
    <property type="match status" value="1"/>
</dbReference>
<dbReference type="SUPFAM" id="SSF56349">
    <property type="entry name" value="DNA breaking-rejoining enzymes"/>
    <property type="match status" value="1"/>
</dbReference>
<keyword evidence="2" id="KW-0233">DNA recombination</keyword>
<evidence type="ECO:0000256" key="1">
    <source>
        <dbReference type="ARBA" id="ARBA00023125"/>
    </source>
</evidence>
<feature type="domain" description="Core-binding (CB)" evidence="5">
    <location>
        <begin position="21"/>
        <end position="102"/>
    </location>
</feature>
<accession>A0ABP9JHX8</accession>
<evidence type="ECO:0000313" key="7">
    <source>
        <dbReference type="Proteomes" id="UP001501759"/>
    </source>
</evidence>
<keyword evidence="7" id="KW-1185">Reference proteome</keyword>
<evidence type="ECO:0000259" key="4">
    <source>
        <dbReference type="PROSITE" id="PS51898"/>
    </source>
</evidence>
<proteinExistence type="predicted"/>
<reference evidence="7" key="1">
    <citation type="journal article" date="2019" name="Int. J. Syst. Evol. Microbiol.">
        <title>The Global Catalogue of Microorganisms (GCM) 10K type strain sequencing project: providing services to taxonomists for standard genome sequencing and annotation.</title>
        <authorList>
            <consortium name="The Broad Institute Genomics Platform"/>
            <consortium name="The Broad Institute Genome Sequencing Center for Infectious Disease"/>
            <person name="Wu L."/>
            <person name="Ma J."/>
        </authorList>
    </citation>
    <scope>NUCLEOTIDE SEQUENCE [LARGE SCALE GENOMIC DNA]</scope>
    <source>
        <strain evidence="7">JCM 18409</strain>
    </source>
</reference>
<organism evidence="6 7">
    <name type="scientific">Streptomyces siamensis</name>
    <dbReference type="NCBI Taxonomy" id="1274986"/>
    <lineage>
        <taxon>Bacteria</taxon>
        <taxon>Bacillati</taxon>
        <taxon>Actinomycetota</taxon>
        <taxon>Actinomycetes</taxon>
        <taxon>Kitasatosporales</taxon>
        <taxon>Streptomycetaceae</taxon>
        <taxon>Streptomyces</taxon>
    </lineage>
</organism>
<comment type="caution">
    <text evidence="6">The sequence shown here is derived from an EMBL/GenBank/DDBJ whole genome shotgun (WGS) entry which is preliminary data.</text>
</comment>
<dbReference type="Gene3D" id="1.10.443.10">
    <property type="entry name" value="Intergrase catalytic core"/>
    <property type="match status" value="1"/>
</dbReference>
<feature type="domain" description="Tyr recombinase" evidence="4">
    <location>
        <begin position="134"/>
        <end position="310"/>
    </location>
</feature>
<dbReference type="InterPro" id="IPR044068">
    <property type="entry name" value="CB"/>
</dbReference>
<dbReference type="EMBL" id="BAABKB010000039">
    <property type="protein sequence ID" value="GAA5032723.1"/>
    <property type="molecule type" value="Genomic_DNA"/>
</dbReference>
<evidence type="ECO:0000256" key="2">
    <source>
        <dbReference type="ARBA" id="ARBA00023172"/>
    </source>
</evidence>
<evidence type="ECO:0008006" key="8">
    <source>
        <dbReference type="Google" id="ProtNLM"/>
    </source>
</evidence>
<evidence type="ECO:0000313" key="6">
    <source>
        <dbReference type="EMBL" id="GAA5032723.1"/>
    </source>
</evidence>
<evidence type="ECO:0000256" key="3">
    <source>
        <dbReference type="PROSITE-ProRule" id="PRU01248"/>
    </source>
</evidence>
<dbReference type="InterPro" id="IPR013762">
    <property type="entry name" value="Integrase-like_cat_sf"/>
</dbReference>
<gene>
    <name evidence="6" type="ORF">GCM10023335_75520</name>
</gene>
<dbReference type="InterPro" id="IPR002104">
    <property type="entry name" value="Integrase_catalytic"/>
</dbReference>
<sequence length="310" mass="34272">MGVVRSLSDPDAGLATGRLRALEGELVDRFVLAGMGAGFTDGSLADDRTTLIQFAAFLGRGLWAVQPTDADAWLADLRGQGLARSTVYDRANTLARFYTFVITRYQQEVQARTGWTVVQPVDEFNRPRRPHDGRVRVPPTIEEVTCLFDGWRDQTVQARKYVPAVRNYVMASLWRRAGLRINESVMLDVADWHPDLGGFGKLHVRFGKGSMGRGPKARLVPGIDGVDVLLGWWLAQIRPRFDDDLHTPGVPMFPSERRMPDGRPGRVSASRLRAALAQAVTAHLPLWAGRLTRTACGTSAPRPCTNGAWT</sequence>
<dbReference type="PROSITE" id="PS51900">
    <property type="entry name" value="CB"/>
    <property type="match status" value="1"/>
</dbReference>
<dbReference type="InterPro" id="IPR011010">
    <property type="entry name" value="DNA_brk_join_enz"/>
</dbReference>
<name>A0ABP9JHX8_9ACTN</name>
<dbReference type="Proteomes" id="UP001501759">
    <property type="component" value="Unassembled WGS sequence"/>
</dbReference>
<evidence type="ECO:0000259" key="5">
    <source>
        <dbReference type="PROSITE" id="PS51900"/>
    </source>
</evidence>
<keyword evidence="1 3" id="KW-0238">DNA-binding</keyword>
<protein>
    <recommendedName>
        <fullName evidence="8">Integrase</fullName>
    </recommendedName>
</protein>